<dbReference type="Pfam" id="PF00004">
    <property type="entry name" value="AAA"/>
    <property type="match status" value="1"/>
</dbReference>
<reference evidence="10" key="1">
    <citation type="submission" date="2016-11" db="UniProtKB">
        <authorList>
            <consortium name="WormBaseParasite"/>
        </authorList>
    </citation>
    <scope>IDENTIFICATION</scope>
</reference>
<accession>A0A1I8FNV0</accession>
<dbReference type="GO" id="GO:0016887">
    <property type="term" value="F:ATP hydrolysis activity"/>
    <property type="evidence" value="ECO:0007669"/>
    <property type="project" value="InterPro"/>
</dbReference>
<evidence type="ECO:0000313" key="10">
    <source>
        <dbReference type="WBParaSite" id="maker-unitig_42589-snap-gene-0.2-mRNA-1"/>
    </source>
</evidence>
<dbReference type="InterPro" id="IPR027417">
    <property type="entry name" value="P-loop_NTPase"/>
</dbReference>
<evidence type="ECO:0000256" key="2">
    <source>
        <dbReference type="ARBA" id="ARBA00022723"/>
    </source>
</evidence>
<keyword evidence="5" id="KW-0067">ATP-binding</keyword>
<proteinExistence type="predicted"/>
<keyword evidence="6" id="KW-0378">Hydrolase</keyword>
<protein>
    <submittedName>
        <fullName evidence="10">AAA domain-containing protein</fullName>
    </submittedName>
</protein>
<feature type="region of interest" description="Disordered" evidence="7">
    <location>
        <begin position="374"/>
        <end position="396"/>
    </location>
</feature>
<keyword evidence="2" id="KW-0479">Metal-binding</keyword>
<evidence type="ECO:0000256" key="6">
    <source>
        <dbReference type="ARBA" id="ARBA00023049"/>
    </source>
</evidence>
<feature type="domain" description="AAA+ ATPase" evidence="8">
    <location>
        <begin position="311"/>
        <end position="449"/>
    </location>
</feature>
<dbReference type="GO" id="GO:0005745">
    <property type="term" value="C:m-AAA complex"/>
    <property type="evidence" value="ECO:0007669"/>
    <property type="project" value="TreeGrafter"/>
</dbReference>
<dbReference type="AlphaFoldDB" id="A0A1I8FNV0"/>
<organism evidence="9 10">
    <name type="scientific">Macrostomum lignano</name>
    <dbReference type="NCBI Taxonomy" id="282301"/>
    <lineage>
        <taxon>Eukaryota</taxon>
        <taxon>Metazoa</taxon>
        <taxon>Spiralia</taxon>
        <taxon>Lophotrochozoa</taxon>
        <taxon>Platyhelminthes</taxon>
        <taxon>Rhabditophora</taxon>
        <taxon>Macrostomorpha</taxon>
        <taxon>Macrostomida</taxon>
        <taxon>Macrostomidae</taxon>
        <taxon>Macrostomum</taxon>
    </lineage>
</organism>
<feature type="region of interest" description="Disordered" evidence="7">
    <location>
        <begin position="236"/>
        <end position="264"/>
    </location>
</feature>
<evidence type="ECO:0000256" key="3">
    <source>
        <dbReference type="ARBA" id="ARBA00022741"/>
    </source>
</evidence>
<feature type="region of interest" description="Disordered" evidence="7">
    <location>
        <begin position="167"/>
        <end position="186"/>
    </location>
</feature>
<keyword evidence="4" id="KW-0862">Zinc</keyword>
<keyword evidence="6" id="KW-0645">Protease</keyword>
<dbReference type="GO" id="GO:0034982">
    <property type="term" value="P:mitochondrial protein processing"/>
    <property type="evidence" value="ECO:0007669"/>
    <property type="project" value="TreeGrafter"/>
</dbReference>
<dbReference type="InterPro" id="IPR003959">
    <property type="entry name" value="ATPase_AAA_core"/>
</dbReference>
<dbReference type="InterPro" id="IPR003593">
    <property type="entry name" value="AAA+_ATPase"/>
</dbReference>
<evidence type="ECO:0000256" key="7">
    <source>
        <dbReference type="SAM" id="MobiDB-lite"/>
    </source>
</evidence>
<evidence type="ECO:0000256" key="4">
    <source>
        <dbReference type="ARBA" id="ARBA00022833"/>
    </source>
</evidence>
<sequence>AARSSCCPVWAAAAQPAVPPLSSAPNCCCGCIFSILSILSFFSFIIRRCPSPKLLLALLPLSCQWPSSRLVAPPASCCALEGRWFAPGIKRPRRAPAAELAGRVRPCRGPGEVSSIVLRSDLGLAQLPAAAGALLAGEPVEPGTSALLCLNRSVASKVGQLLGLPPEAMRDFLSPNPRPPRSSSGELRKLEAKLLVPESEQVELQESQGPGDPNFLMLMLVLANLLTLAAVFSSRRRRPPAVPSRGGSASESRKSNNGGPLNDLLSKLDPFNFEGCQPQRAHHQPGPLQGRSRRAARAKQELEEFTLGARLPHGALLLGPPGCGKTLLVKALANEASVPFFYMAGPEFVEVIGGLGASRGAPAVAPLHHLHRRVGRPSARSGRVRPASDTGGQGEMDQTLNQLLVEMDGMDTTVGVVCFGCHQSGTRCSTAALLRAGRFDRHILVDLPPNERPLFGCTWELAALPANFNMS</sequence>
<dbReference type="Proteomes" id="UP000095280">
    <property type="component" value="Unplaced"/>
</dbReference>
<keyword evidence="9" id="KW-1185">Reference proteome</keyword>
<dbReference type="SMART" id="SM00382">
    <property type="entry name" value="AAA"/>
    <property type="match status" value="1"/>
</dbReference>
<keyword evidence="3" id="KW-0547">Nucleotide-binding</keyword>
<name>A0A1I8FNV0_9PLAT</name>
<keyword evidence="6" id="KW-0482">Metalloprotease</keyword>
<evidence type="ECO:0000256" key="5">
    <source>
        <dbReference type="ARBA" id="ARBA00022840"/>
    </source>
</evidence>
<evidence type="ECO:0000313" key="9">
    <source>
        <dbReference type="Proteomes" id="UP000095280"/>
    </source>
</evidence>
<dbReference type="InterPro" id="IPR050928">
    <property type="entry name" value="ATP-dep_Zn_Metalloprotease"/>
</dbReference>
<feature type="compositionally biased region" description="Polar residues" evidence="7">
    <location>
        <begin position="247"/>
        <end position="259"/>
    </location>
</feature>
<dbReference type="PANTHER" id="PTHR43655:SF8">
    <property type="entry name" value="PARAPLEGIN"/>
    <property type="match status" value="1"/>
</dbReference>
<dbReference type="GO" id="GO:0046872">
    <property type="term" value="F:metal ion binding"/>
    <property type="evidence" value="ECO:0007669"/>
    <property type="project" value="UniProtKB-KW"/>
</dbReference>
<dbReference type="GO" id="GO:0008237">
    <property type="term" value="F:metallopeptidase activity"/>
    <property type="evidence" value="ECO:0007669"/>
    <property type="project" value="UniProtKB-KW"/>
</dbReference>
<dbReference type="PANTHER" id="PTHR43655">
    <property type="entry name" value="ATP-DEPENDENT PROTEASE"/>
    <property type="match status" value="1"/>
</dbReference>
<dbReference type="WBParaSite" id="maker-unitig_42589-snap-gene-0.2-mRNA-1">
    <property type="protein sequence ID" value="maker-unitig_42589-snap-gene-0.2-mRNA-1"/>
    <property type="gene ID" value="maker-unitig_42589-snap-gene-0.2"/>
</dbReference>
<evidence type="ECO:0000259" key="8">
    <source>
        <dbReference type="SMART" id="SM00382"/>
    </source>
</evidence>
<dbReference type="Gene3D" id="3.40.50.300">
    <property type="entry name" value="P-loop containing nucleotide triphosphate hydrolases"/>
    <property type="match status" value="2"/>
</dbReference>
<dbReference type="SUPFAM" id="SSF52540">
    <property type="entry name" value="P-loop containing nucleoside triphosphate hydrolases"/>
    <property type="match status" value="1"/>
</dbReference>
<comment type="cofactor">
    <cofactor evidence="1">
        <name>Zn(2+)</name>
        <dbReference type="ChEBI" id="CHEBI:29105"/>
    </cofactor>
</comment>
<evidence type="ECO:0000256" key="1">
    <source>
        <dbReference type="ARBA" id="ARBA00001947"/>
    </source>
</evidence>
<dbReference type="GO" id="GO:0005524">
    <property type="term" value="F:ATP binding"/>
    <property type="evidence" value="ECO:0007669"/>
    <property type="project" value="UniProtKB-KW"/>
</dbReference>